<evidence type="ECO:0000313" key="2">
    <source>
        <dbReference type="Proteomes" id="UP000324222"/>
    </source>
</evidence>
<name>A0A5B7J2U8_PORTR</name>
<organism evidence="1 2">
    <name type="scientific">Portunus trituberculatus</name>
    <name type="common">Swimming crab</name>
    <name type="synonym">Neptunus trituberculatus</name>
    <dbReference type="NCBI Taxonomy" id="210409"/>
    <lineage>
        <taxon>Eukaryota</taxon>
        <taxon>Metazoa</taxon>
        <taxon>Ecdysozoa</taxon>
        <taxon>Arthropoda</taxon>
        <taxon>Crustacea</taxon>
        <taxon>Multicrustacea</taxon>
        <taxon>Malacostraca</taxon>
        <taxon>Eumalacostraca</taxon>
        <taxon>Eucarida</taxon>
        <taxon>Decapoda</taxon>
        <taxon>Pleocyemata</taxon>
        <taxon>Brachyura</taxon>
        <taxon>Eubrachyura</taxon>
        <taxon>Portunoidea</taxon>
        <taxon>Portunidae</taxon>
        <taxon>Portuninae</taxon>
        <taxon>Portunus</taxon>
    </lineage>
</organism>
<comment type="caution">
    <text evidence="1">The sequence shown here is derived from an EMBL/GenBank/DDBJ whole genome shotgun (WGS) entry which is preliminary data.</text>
</comment>
<dbReference type="Proteomes" id="UP000324222">
    <property type="component" value="Unassembled WGS sequence"/>
</dbReference>
<gene>
    <name evidence="1" type="ORF">E2C01_081640</name>
</gene>
<reference evidence="1 2" key="1">
    <citation type="submission" date="2019-05" db="EMBL/GenBank/DDBJ databases">
        <title>Another draft genome of Portunus trituberculatus and its Hox gene families provides insights of decapod evolution.</title>
        <authorList>
            <person name="Jeong J.-H."/>
            <person name="Song I."/>
            <person name="Kim S."/>
            <person name="Choi T."/>
            <person name="Kim D."/>
            <person name="Ryu S."/>
            <person name="Kim W."/>
        </authorList>
    </citation>
    <scope>NUCLEOTIDE SEQUENCE [LARGE SCALE GENOMIC DNA]</scope>
    <source>
        <tissue evidence="1">Muscle</tissue>
    </source>
</reference>
<evidence type="ECO:0000313" key="1">
    <source>
        <dbReference type="EMBL" id="MPC86804.1"/>
    </source>
</evidence>
<dbReference type="EMBL" id="VSRR010072560">
    <property type="protein sequence ID" value="MPC86804.1"/>
    <property type="molecule type" value="Genomic_DNA"/>
</dbReference>
<sequence length="42" mass="4553">MRLAKCSAPNHAHPSEAASFLKGVTGGVCRQRSSFLRATRPR</sequence>
<keyword evidence="2" id="KW-1185">Reference proteome</keyword>
<accession>A0A5B7J2U8</accession>
<protein>
    <submittedName>
        <fullName evidence="1">Uncharacterized protein</fullName>
    </submittedName>
</protein>
<proteinExistence type="predicted"/>
<dbReference type="AlphaFoldDB" id="A0A5B7J2U8"/>